<organism evidence="3 4">
    <name type="scientific">candidate division WOR_3 bacterium SM23_60</name>
    <dbReference type="NCBI Taxonomy" id="1703780"/>
    <lineage>
        <taxon>Bacteria</taxon>
        <taxon>Bacteria division WOR-3</taxon>
    </lineage>
</organism>
<dbReference type="EMBL" id="LJUO01000112">
    <property type="protein sequence ID" value="KPK69782.1"/>
    <property type="molecule type" value="Genomic_DNA"/>
</dbReference>
<evidence type="ECO:0008006" key="5">
    <source>
        <dbReference type="Google" id="ProtNLM"/>
    </source>
</evidence>
<keyword evidence="2" id="KW-0862">Zinc</keyword>
<sequence length="280" mass="30881">MPRKISVYISFDLEGISGISSWKEVQKNAASLTEARENATEEINAAVRGIARATQIREIVVCDAHASGDNLIIGKLERGVTVVKGTPRTYYMVEGMSGHYDVLFCIGYHAMAGTRKAGMDHTYSSSSIYGIKINGSFVGETAINAAVAGYYGVPVGLVSGDDRLVKEVRTFFGPSVETVTTKFGISRFAAQCRHPHDVQKEIEDKATKVVKHLDRLKPFTFRTPLRAEFELSNTVIADYAELIPGIKRTAARSLVYRAHDVLEFYRILRLVCSLGVRAQQ</sequence>
<feature type="binding site" evidence="2">
    <location>
        <position position="12"/>
    </location>
    <ligand>
        <name>Zn(2+)</name>
        <dbReference type="ChEBI" id="CHEBI:29105"/>
        <label>1</label>
    </ligand>
</feature>
<name>A0A0S8G9X3_UNCW3</name>
<dbReference type="PATRIC" id="fig|1703780.3.peg.1128"/>
<dbReference type="InterPro" id="IPR036177">
    <property type="entry name" value="Peptidase_M55_sf"/>
</dbReference>
<dbReference type="SUPFAM" id="SSF63992">
    <property type="entry name" value="Dipeptide transport protein"/>
    <property type="match status" value="1"/>
</dbReference>
<dbReference type="InterPro" id="IPR007035">
    <property type="entry name" value="Peptidase_M55"/>
</dbReference>
<dbReference type="PIRSF" id="PIRSF015853">
    <property type="entry name" value="Pep_DppA"/>
    <property type="match status" value="1"/>
</dbReference>
<dbReference type="GO" id="GO:0046872">
    <property type="term" value="F:metal ion binding"/>
    <property type="evidence" value="ECO:0007669"/>
    <property type="project" value="UniProtKB-KW"/>
</dbReference>
<evidence type="ECO:0000256" key="2">
    <source>
        <dbReference type="PIRSR" id="PIRSR015853-2"/>
    </source>
</evidence>
<feature type="binding site" evidence="2">
    <location>
        <position position="65"/>
    </location>
    <ligand>
        <name>Zn(2+)</name>
        <dbReference type="ChEBI" id="CHEBI:29105"/>
        <label>2</label>
    </ligand>
</feature>
<feature type="binding site" evidence="2">
    <location>
        <position position="14"/>
    </location>
    <ligand>
        <name>Zn(2+)</name>
        <dbReference type="ChEBI" id="CHEBI:29105"/>
        <label>1</label>
    </ligand>
</feature>
<keyword evidence="2" id="KW-0479">Metal-binding</keyword>
<evidence type="ECO:0000313" key="4">
    <source>
        <dbReference type="Proteomes" id="UP000051096"/>
    </source>
</evidence>
<dbReference type="Pfam" id="PF04951">
    <property type="entry name" value="Peptidase_M55"/>
    <property type="match status" value="1"/>
</dbReference>
<feature type="binding site" evidence="2">
    <location>
        <position position="109"/>
    </location>
    <ligand>
        <name>Zn(2+)</name>
        <dbReference type="ChEBI" id="CHEBI:29105"/>
        <label>2</label>
    </ligand>
</feature>
<dbReference type="InterPro" id="IPR027476">
    <property type="entry name" value="DppA_N"/>
</dbReference>
<feature type="active site" description="Nucleophile" evidence="1">
    <location>
        <position position="121"/>
    </location>
</feature>
<accession>A0A0S8G9X3</accession>
<comment type="caution">
    <text evidence="3">The sequence shown here is derived from an EMBL/GenBank/DDBJ whole genome shotgun (WGS) entry which is preliminary data.</text>
</comment>
<evidence type="ECO:0000256" key="1">
    <source>
        <dbReference type="PIRSR" id="PIRSR015853-1"/>
    </source>
</evidence>
<evidence type="ECO:0000313" key="3">
    <source>
        <dbReference type="EMBL" id="KPK69782.1"/>
    </source>
</evidence>
<reference evidence="3 4" key="1">
    <citation type="journal article" date="2015" name="Microbiome">
        <title>Genomic resolution of linkages in carbon, nitrogen, and sulfur cycling among widespread estuary sediment bacteria.</title>
        <authorList>
            <person name="Baker B.J."/>
            <person name="Lazar C.S."/>
            <person name="Teske A.P."/>
            <person name="Dick G.J."/>
        </authorList>
    </citation>
    <scope>NUCLEOTIDE SEQUENCE [LARGE SCALE GENOMIC DNA]</scope>
    <source>
        <strain evidence="3">SM23_60</strain>
    </source>
</reference>
<dbReference type="AlphaFoldDB" id="A0A0S8G9X3"/>
<dbReference type="Gene3D" id="3.40.50.10780">
    <property type="entry name" value="Dipeptide transport protein"/>
    <property type="match status" value="1"/>
</dbReference>
<feature type="binding site" evidence="2">
    <location>
        <position position="12"/>
    </location>
    <ligand>
        <name>Zn(2+)</name>
        <dbReference type="ChEBI" id="CHEBI:29105"/>
        <label>2</label>
    </ligand>
</feature>
<gene>
    <name evidence="3" type="ORF">AMJ87_09915</name>
</gene>
<dbReference type="Proteomes" id="UP000051096">
    <property type="component" value="Unassembled WGS sequence"/>
</dbReference>
<dbReference type="Gene3D" id="3.30.1360.130">
    <property type="entry name" value="Dipeptide transport protein"/>
    <property type="match status" value="1"/>
</dbReference>
<proteinExistence type="predicted"/>
<feature type="binding site" evidence="2">
    <location>
        <position position="140"/>
    </location>
    <ligand>
        <name>Zn(2+)</name>
        <dbReference type="ChEBI" id="CHEBI:29105"/>
        <label>2</label>
    </ligand>
</feature>
<protein>
    <recommendedName>
        <fullName evidence="5">Peptidase M55</fullName>
    </recommendedName>
</protein>